<keyword evidence="4" id="KW-0521">NADP</keyword>
<evidence type="ECO:0000256" key="4">
    <source>
        <dbReference type="ARBA" id="ARBA00022857"/>
    </source>
</evidence>
<keyword evidence="6" id="KW-0511">Multifunctional enzyme</keyword>
<dbReference type="GO" id="GO:0005829">
    <property type="term" value="C:cytosol"/>
    <property type="evidence" value="ECO:0007669"/>
    <property type="project" value="TreeGrafter"/>
</dbReference>
<dbReference type="InterPro" id="IPR020867">
    <property type="entry name" value="THF_DH/CycHdrlase_CS"/>
</dbReference>
<dbReference type="Proteomes" id="UP001255856">
    <property type="component" value="Unassembled WGS sequence"/>
</dbReference>
<feature type="domain" description="Tetrahydrofolate dehydrogenase/cyclohydrolase NAD(P)-binding" evidence="10">
    <location>
        <begin position="131"/>
        <end position="177"/>
    </location>
</feature>
<dbReference type="InterPro" id="IPR036291">
    <property type="entry name" value="NAD(P)-bd_dom_sf"/>
</dbReference>
<comment type="similarity">
    <text evidence="8">Belongs to the tetrahydrofolate dehydrogenase/cyclohydrolase family.</text>
</comment>
<dbReference type="GO" id="GO:0004477">
    <property type="term" value="F:methenyltetrahydrofolate cyclohydrolase activity"/>
    <property type="evidence" value="ECO:0007669"/>
    <property type="project" value="UniProtKB-EC"/>
</dbReference>
<protein>
    <recommendedName>
        <fullName evidence="13">Methenyltetrahydrofolate cyclohydrolase</fullName>
    </recommendedName>
</protein>
<dbReference type="EMBL" id="JASFZW010000001">
    <property type="protein sequence ID" value="KAK2080646.1"/>
    <property type="molecule type" value="Genomic_DNA"/>
</dbReference>
<accession>A0AAD9ILF4</accession>
<keyword evidence="3" id="KW-0378">Hydrolase</keyword>
<dbReference type="Pfam" id="PF00763">
    <property type="entry name" value="THF_DHG_CYH"/>
    <property type="match status" value="1"/>
</dbReference>
<evidence type="ECO:0008006" key="13">
    <source>
        <dbReference type="Google" id="ProtNLM"/>
    </source>
</evidence>
<feature type="domain" description="Tetrahydrofolate dehydrogenase/cyclohydrolase catalytic" evidence="9">
    <location>
        <begin position="9"/>
        <end position="124"/>
    </location>
</feature>
<dbReference type="PRINTS" id="PR00085">
    <property type="entry name" value="THFDHDRGNASE"/>
</dbReference>
<evidence type="ECO:0000313" key="11">
    <source>
        <dbReference type="EMBL" id="KAK2080646.1"/>
    </source>
</evidence>
<keyword evidence="2" id="KW-0554">One-carbon metabolism</keyword>
<dbReference type="PANTHER" id="PTHR48099:SF5">
    <property type="entry name" value="C-1-TETRAHYDROFOLATE SYNTHASE, CYTOPLASMIC"/>
    <property type="match status" value="1"/>
</dbReference>
<dbReference type="SUPFAM" id="SSF53223">
    <property type="entry name" value="Aminoacid dehydrogenase-like, N-terminal domain"/>
    <property type="match status" value="1"/>
</dbReference>
<evidence type="ECO:0000256" key="1">
    <source>
        <dbReference type="ARBA" id="ARBA00004777"/>
    </source>
</evidence>
<reference evidence="11" key="1">
    <citation type="submission" date="2021-01" db="EMBL/GenBank/DDBJ databases">
        <authorList>
            <person name="Eckstrom K.M.E."/>
        </authorList>
    </citation>
    <scope>NUCLEOTIDE SEQUENCE</scope>
    <source>
        <strain evidence="11">UVCC 0001</strain>
    </source>
</reference>
<dbReference type="AlphaFoldDB" id="A0AAD9ILF4"/>
<gene>
    <name evidence="11" type="ORF">QBZ16_000500</name>
</gene>
<dbReference type="Pfam" id="PF02882">
    <property type="entry name" value="THF_DHG_CYH_C"/>
    <property type="match status" value="1"/>
</dbReference>
<evidence type="ECO:0000256" key="8">
    <source>
        <dbReference type="ARBA" id="ARBA00061364"/>
    </source>
</evidence>
<evidence type="ECO:0000259" key="9">
    <source>
        <dbReference type="Pfam" id="PF00763"/>
    </source>
</evidence>
<evidence type="ECO:0000313" key="12">
    <source>
        <dbReference type="Proteomes" id="UP001255856"/>
    </source>
</evidence>
<organism evidence="11 12">
    <name type="scientific">Prototheca wickerhamii</name>
    <dbReference type="NCBI Taxonomy" id="3111"/>
    <lineage>
        <taxon>Eukaryota</taxon>
        <taxon>Viridiplantae</taxon>
        <taxon>Chlorophyta</taxon>
        <taxon>core chlorophytes</taxon>
        <taxon>Trebouxiophyceae</taxon>
        <taxon>Chlorellales</taxon>
        <taxon>Chlorellaceae</taxon>
        <taxon>Prototheca</taxon>
    </lineage>
</organism>
<dbReference type="InterPro" id="IPR000672">
    <property type="entry name" value="THF_DH/CycHdrlase"/>
</dbReference>
<evidence type="ECO:0000256" key="7">
    <source>
        <dbReference type="ARBA" id="ARBA00036357"/>
    </source>
</evidence>
<dbReference type="Gene3D" id="3.40.50.10860">
    <property type="entry name" value="Leucine Dehydrogenase, chain A, domain 1"/>
    <property type="match status" value="1"/>
</dbReference>
<dbReference type="SUPFAM" id="SSF51735">
    <property type="entry name" value="NAD(P)-binding Rossmann-fold domains"/>
    <property type="match status" value="1"/>
</dbReference>
<evidence type="ECO:0000256" key="5">
    <source>
        <dbReference type="ARBA" id="ARBA00023002"/>
    </source>
</evidence>
<proteinExistence type="inferred from homology"/>
<evidence type="ECO:0000259" key="10">
    <source>
        <dbReference type="Pfam" id="PF02882"/>
    </source>
</evidence>
<dbReference type="InterPro" id="IPR020631">
    <property type="entry name" value="THF_DH/CycHdrlase_NAD-bd_dom"/>
</dbReference>
<dbReference type="GO" id="GO:0035999">
    <property type="term" value="P:tetrahydrofolate interconversion"/>
    <property type="evidence" value="ECO:0007669"/>
    <property type="project" value="TreeGrafter"/>
</dbReference>
<name>A0AAD9ILF4_PROWI</name>
<dbReference type="InterPro" id="IPR046346">
    <property type="entry name" value="Aminoacid_DH-like_N_sf"/>
</dbReference>
<keyword evidence="12" id="KW-1185">Reference proteome</keyword>
<evidence type="ECO:0000256" key="2">
    <source>
        <dbReference type="ARBA" id="ARBA00022563"/>
    </source>
</evidence>
<comment type="catalytic activity">
    <reaction evidence="7">
        <text>(6R)-5,10-methenyltetrahydrofolate + H2O = (6R)-10-formyltetrahydrofolate + H(+)</text>
        <dbReference type="Rhea" id="RHEA:23700"/>
        <dbReference type="ChEBI" id="CHEBI:15377"/>
        <dbReference type="ChEBI" id="CHEBI:15378"/>
        <dbReference type="ChEBI" id="CHEBI:57455"/>
        <dbReference type="ChEBI" id="CHEBI:195366"/>
        <dbReference type="EC" id="3.5.4.9"/>
    </reaction>
</comment>
<keyword evidence="5" id="KW-0560">Oxidoreductase</keyword>
<evidence type="ECO:0000256" key="6">
    <source>
        <dbReference type="ARBA" id="ARBA00023268"/>
    </source>
</evidence>
<dbReference type="PROSITE" id="PS00767">
    <property type="entry name" value="THF_DHG_CYH_2"/>
    <property type="match status" value="1"/>
</dbReference>
<sequence>MTAKAAEIIDGKKIAETIRGELKAEVKQLQEKHGVTPGLAVVLVGERKDSQTYVRSKKKACEEVGIKSFGVDLPDTATEDEVLKVVADFNADPAVHGILVQLPLPKHIDETRVLDAISLEKDVDGKDPSAKRGYRLVGDVKFDEAKEKASFITPVPGGVGPMTIAMLLRNTVDGATRAAAEQ</sequence>
<dbReference type="PANTHER" id="PTHR48099">
    <property type="entry name" value="C-1-TETRAHYDROFOLATE SYNTHASE, CYTOPLASMIC-RELATED"/>
    <property type="match status" value="1"/>
</dbReference>
<comment type="caution">
    <text evidence="11">The sequence shown here is derived from an EMBL/GenBank/DDBJ whole genome shotgun (WGS) entry which is preliminary data.</text>
</comment>
<comment type="pathway">
    <text evidence="1">One-carbon metabolism; tetrahydrofolate interconversion.</text>
</comment>
<dbReference type="FunFam" id="3.40.50.10860:FF:000001">
    <property type="entry name" value="Bifunctional protein FolD"/>
    <property type="match status" value="1"/>
</dbReference>
<evidence type="ECO:0000256" key="3">
    <source>
        <dbReference type="ARBA" id="ARBA00022801"/>
    </source>
</evidence>
<dbReference type="InterPro" id="IPR020630">
    <property type="entry name" value="THF_DH/CycHdrlase_cat_dom"/>
</dbReference>
<dbReference type="GO" id="GO:0004488">
    <property type="term" value="F:methylenetetrahydrofolate dehydrogenase (NADP+) activity"/>
    <property type="evidence" value="ECO:0007669"/>
    <property type="project" value="InterPro"/>
</dbReference>